<dbReference type="OrthoDB" id="3064651at2759"/>
<dbReference type="AlphaFoldDB" id="B0DR16"/>
<dbReference type="InParanoid" id="B0DR16"/>
<dbReference type="EMBL" id="DS547127">
    <property type="protein sequence ID" value="EDR02920.1"/>
    <property type="molecule type" value="Genomic_DNA"/>
</dbReference>
<accession>B0DR16</accession>
<sequence length="205" mass="22902">MGECSRSPVGIGDVQTQLKNVQAKKSHGSTKIKGHILTLPEMRVVFNVEEKERQEREHIEREKEAQKAVDTLSQSAQVAQDIVFKVFDKLLTTYKKRDDVDSLIVSRGSSLCCSLNTCHQFSRNFSTATNNHKTYTHTLVQSDQNKQKVSKNRKITIKEKGCGSAECSTHKCKSQGRLVGLDDIISSIFTVNGLKGTKLSFRTGQ</sequence>
<dbReference type="HOGENOM" id="CLU_1337703_0_0_1"/>
<reference evidence="1 2" key="1">
    <citation type="journal article" date="2008" name="Nature">
        <title>The genome of Laccaria bicolor provides insights into mycorrhizal symbiosis.</title>
        <authorList>
            <person name="Martin F."/>
            <person name="Aerts A."/>
            <person name="Ahren D."/>
            <person name="Brun A."/>
            <person name="Danchin E.G.J."/>
            <person name="Duchaussoy F."/>
            <person name="Gibon J."/>
            <person name="Kohler A."/>
            <person name="Lindquist E."/>
            <person name="Pereda V."/>
            <person name="Salamov A."/>
            <person name="Shapiro H.J."/>
            <person name="Wuyts J."/>
            <person name="Blaudez D."/>
            <person name="Buee M."/>
            <person name="Brokstein P."/>
            <person name="Canbaeck B."/>
            <person name="Cohen D."/>
            <person name="Courty P.E."/>
            <person name="Coutinho P.M."/>
            <person name="Delaruelle C."/>
            <person name="Detter J.C."/>
            <person name="Deveau A."/>
            <person name="DiFazio S."/>
            <person name="Duplessis S."/>
            <person name="Fraissinet-Tachet L."/>
            <person name="Lucic E."/>
            <person name="Frey-Klett P."/>
            <person name="Fourrey C."/>
            <person name="Feussner I."/>
            <person name="Gay G."/>
            <person name="Grimwood J."/>
            <person name="Hoegger P.J."/>
            <person name="Jain P."/>
            <person name="Kilaru S."/>
            <person name="Labbe J."/>
            <person name="Lin Y.C."/>
            <person name="Legue V."/>
            <person name="Le Tacon F."/>
            <person name="Marmeisse R."/>
            <person name="Melayah D."/>
            <person name="Montanini B."/>
            <person name="Muratet M."/>
            <person name="Nehls U."/>
            <person name="Niculita-Hirzel H."/>
            <person name="Oudot-Le Secq M.P."/>
            <person name="Peter M."/>
            <person name="Quesneville H."/>
            <person name="Rajashekar B."/>
            <person name="Reich M."/>
            <person name="Rouhier N."/>
            <person name="Schmutz J."/>
            <person name="Yin T."/>
            <person name="Chalot M."/>
            <person name="Henrissat B."/>
            <person name="Kuees U."/>
            <person name="Lucas S."/>
            <person name="Van de Peer Y."/>
            <person name="Podila G.K."/>
            <person name="Polle A."/>
            <person name="Pukkila P.J."/>
            <person name="Richardson P.M."/>
            <person name="Rouze P."/>
            <person name="Sanders I.R."/>
            <person name="Stajich J.E."/>
            <person name="Tunlid A."/>
            <person name="Tuskan G."/>
            <person name="Grigoriev I.V."/>
        </authorList>
    </citation>
    <scope>NUCLEOTIDE SEQUENCE [LARGE SCALE GENOMIC DNA]</scope>
    <source>
        <strain evidence="2">S238N-H82 / ATCC MYA-4686</strain>
    </source>
</reference>
<dbReference type="KEGG" id="lbc:LACBIDRAFT_331916"/>
<dbReference type="RefSeq" id="XP_001886343.1">
    <property type="nucleotide sequence ID" value="XM_001886308.1"/>
</dbReference>
<name>B0DR16_LACBS</name>
<protein>
    <submittedName>
        <fullName evidence="1">Predicted protein</fullName>
    </submittedName>
</protein>
<dbReference type="GeneID" id="6082072"/>
<organism evidence="2">
    <name type="scientific">Laccaria bicolor (strain S238N-H82 / ATCC MYA-4686)</name>
    <name type="common">Bicoloured deceiver</name>
    <name type="synonym">Laccaria laccata var. bicolor</name>
    <dbReference type="NCBI Taxonomy" id="486041"/>
    <lineage>
        <taxon>Eukaryota</taxon>
        <taxon>Fungi</taxon>
        <taxon>Dikarya</taxon>
        <taxon>Basidiomycota</taxon>
        <taxon>Agaricomycotina</taxon>
        <taxon>Agaricomycetes</taxon>
        <taxon>Agaricomycetidae</taxon>
        <taxon>Agaricales</taxon>
        <taxon>Agaricineae</taxon>
        <taxon>Hydnangiaceae</taxon>
        <taxon>Laccaria</taxon>
    </lineage>
</organism>
<evidence type="ECO:0000313" key="1">
    <source>
        <dbReference type="EMBL" id="EDR02920.1"/>
    </source>
</evidence>
<evidence type="ECO:0000313" key="2">
    <source>
        <dbReference type="Proteomes" id="UP000001194"/>
    </source>
</evidence>
<proteinExistence type="predicted"/>
<gene>
    <name evidence="1" type="ORF">LACBIDRAFT_331916</name>
</gene>
<dbReference type="Proteomes" id="UP000001194">
    <property type="component" value="Unassembled WGS sequence"/>
</dbReference>
<keyword evidence="2" id="KW-1185">Reference proteome</keyword>